<accession>A0ABW2TWY7</accession>
<feature type="transmembrane region" description="Helical" evidence="8">
    <location>
        <begin position="402"/>
        <end position="422"/>
    </location>
</feature>
<comment type="caution">
    <text evidence="9">The sequence shown here is derived from an EMBL/GenBank/DDBJ whole genome shotgun (WGS) entry which is preliminary data.</text>
</comment>
<feature type="transmembrane region" description="Helical" evidence="8">
    <location>
        <begin position="204"/>
        <end position="226"/>
    </location>
</feature>
<keyword evidence="6 8" id="KW-1133">Transmembrane helix</keyword>
<dbReference type="NCBIfam" id="TIGR01695">
    <property type="entry name" value="murJ_mviN"/>
    <property type="match status" value="1"/>
</dbReference>
<protein>
    <submittedName>
        <fullName evidence="9">Murein biosynthesis integral membrane protein MurJ</fullName>
    </submittedName>
</protein>
<feature type="transmembrane region" description="Helical" evidence="8">
    <location>
        <begin position="91"/>
        <end position="117"/>
    </location>
</feature>
<dbReference type="Proteomes" id="UP001596512">
    <property type="component" value="Unassembled WGS sequence"/>
</dbReference>
<organism evidence="9 10">
    <name type="scientific">Actinokineospora soli</name>
    <dbReference type="NCBI Taxonomy" id="1048753"/>
    <lineage>
        <taxon>Bacteria</taxon>
        <taxon>Bacillati</taxon>
        <taxon>Actinomycetota</taxon>
        <taxon>Actinomycetes</taxon>
        <taxon>Pseudonocardiales</taxon>
        <taxon>Pseudonocardiaceae</taxon>
        <taxon>Actinokineospora</taxon>
    </lineage>
</organism>
<dbReference type="PRINTS" id="PR01806">
    <property type="entry name" value="VIRFACTRMVIN"/>
</dbReference>
<evidence type="ECO:0000256" key="5">
    <source>
        <dbReference type="ARBA" id="ARBA00022984"/>
    </source>
</evidence>
<feature type="transmembrane region" description="Helical" evidence="8">
    <location>
        <begin position="21"/>
        <end position="48"/>
    </location>
</feature>
<feature type="transmembrane region" description="Helical" evidence="8">
    <location>
        <begin position="246"/>
        <end position="266"/>
    </location>
</feature>
<proteinExistence type="predicted"/>
<evidence type="ECO:0000256" key="8">
    <source>
        <dbReference type="SAM" id="Phobius"/>
    </source>
</evidence>
<feature type="transmembrane region" description="Helical" evidence="8">
    <location>
        <begin position="60"/>
        <end position="79"/>
    </location>
</feature>
<feature type="transmembrane region" description="Helical" evidence="8">
    <location>
        <begin position="286"/>
        <end position="305"/>
    </location>
</feature>
<dbReference type="InterPro" id="IPR004268">
    <property type="entry name" value="MurJ"/>
</dbReference>
<dbReference type="InterPro" id="IPR051050">
    <property type="entry name" value="Lipid_II_flippase_MurJ/MviN"/>
</dbReference>
<dbReference type="CDD" id="cd13123">
    <property type="entry name" value="MATE_MurJ_like"/>
    <property type="match status" value="1"/>
</dbReference>
<feature type="transmembrane region" description="Helical" evidence="8">
    <location>
        <begin position="462"/>
        <end position="484"/>
    </location>
</feature>
<evidence type="ECO:0000256" key="7">
    <source>
        <dbReference type="ARBA" id="ARBA00023136"/>
    </source>
</evidence>
<gene>
    <name evidence="9" type="primary">murJ</name>
    <name evidence="9" type="ORF">ACFQV2_38670</name>
</gene>
<reference evidence="10" key="1">
    <citation type="journal article" date="2019" name="Int. J. Syst. Evol. Microbiol.">
        <title>The Global Catalogue of Microorganisms (GCM) 10K type strain sequencing project: providing services to taxonomists for standard genome sequencing and annotation.</title>
        <authorList>
            <consortium name="The Broad Institute Genomics Platform"/>
            <consortium name="The Broad Institute Genome Sequencing Center for Infectious Disease"/>
            <person name="Wu L."/>
            <person name="Ma J."/>
        </authorList>
    </citation>
    <scope>NUCLEOTIDE SEQUENCE [LARGE SCALE GENOMIC DNA]</scope>
    <source>
        <strain evidence="10">JCM 17695</strain>
    </source>
</reference>
<feature type="transmembrane region" description="Helical" evidence="8">
    <location>
        <begin position="428"/>
        <end position="450"/>
    </location>
</feature>
<evidence type="ECO:0000313" key="9">
    <source>
        <dbReference type="EMBL" id="MFC7618412.1"/>
    </source>
</evidence>
<keyword evidence="5" id="KW-0573">Peptidoglycan synthesis</keyword>
<dbReference type="PANTHER" id="PTHR47019:SF1">
    <property type="entry name" value="LIPID II FLIPPASE MURJ"/>
    <property type="match status" value="1"/>
</dbReference>
<feature type="transmembrane region" description="Helical" evidence="8">
    <location>
        <begin position="172"/>
        <end position="192"/>
    </location>
</feature>
<evidence type="ECO:0000256" key="6">
    <source>
        <dbReference type="ARBA" id="ARBA00022989"/>
    </source>
</evidence>
<keyword evidence="2" id="KW-1003">Cell membrane</keyword>
<dbReference type="Pfam" id="PF03023">
    <property type="entry name" value="MurJ"/>
    <property type="match status" value="1"/>
</dbReference>
<keyword evidence="4" id="KW-0133">Cell shape</keyword>
<dbReference type="EMBL" id="JBHTEY010000004">
    <property type="protein sequence ID" value="MFC7618412.1"/>
    <property type="molecule type" value="Genomic_DNA"/>
</dbReference>
<keyword evidence="3 8" id="KW-0812">Transmembrane</keyword>
<sequence length="539" mass="56727">MQQGGEAPKTPSLARASSTMAVATLVSRITGFGWKLLLVAIVGINAIQDSFNVANTLPNIIFELLLGGVLASVVVPLLVRSQDDPDGGQEYMNRLLTVGMTGLGIGTVVAIAAAPLFTWLYVDGSTGNASPELTTAFAYLLLPEILFYGLFALLSAILQARHVFGPTAWAPVLNNVVVVATLLLYLVVPGEITVNPVDMSQPKLLVLGIGVTLGIVVQSVVLIPALRRIDFRFRWTWGFDARLKEFGGLALWVLGYVAVSQVGLIVTQRVLTAGEQGGVSIYANAWLLFQLPYGVIGVSLLTAILPRMSKSAARGDTQAVIDDLATGSRLSAVMLVPISGVLTIAGSAIGVALYAFGQSNVVEGERLGTALAFSAFGLLPYALVMLQLRVFYAMKDARTPTVIMIGMTLVKVPLLYMCGAVLSPENVVIGVMLVNSLSYVIGAVAGQMWLWVRLGHLRNKKIVSVIAKTTAATAAGMGAAWLAAKVILPDGVGGIGSAWVSLIVQGLVACAVAFGGQALLKVPELKPAVARITRLVRRG</sequence>
<dbReference type="PANTHER" id="PTHR47019">
    <property type="entry name" value="LIPID II FLIPPASE MURJ"/>
    <property type="match status" value="1"/>
</dbReference>
<keyword evidence="10" id="KW-1185">Reference proteome</keyword>
<feature type="transmembrane region" description="Helical" evidence="8">
    <location>
        <begin position="137"/>
        <end position="160"/>
    </location>
</feature>
<evidence type="ECO:0000256" key="2">
    <source>
        <dbReference type="ARBA" id="ARBA00022475"/>
    </source>
</evidence>
<comment type="subcellular location">
    <subcellularLocation>
        <location evidence="1">Cell membrane</location>
        <topology evidence="1">Multi-pass membrane protein</topology>
    </subcellularLocation>
</comment>
<evidence type="ECO:0000256" key="4">
    <source>
        <dbReference type="ARBA" id="ARBA00022960"/>
    </source>
</evidence>
<feature type="transmembrane region" description="Helical" evidence="8">
    <location>
        <begin position="368"/>
        <end position="390"/>
    </location>
</feature>
<keyword evidence="7 8" id="KW-0472">Membrane</keyword>
<evidence type="ECO:0000313" key="10">
    <source>
        <dbReference type="Proteomes" id="UP001596512"/>
    </source>
</evidence>
<name>A0ABW2TWY7_9PSEU</name>
<feature type="transmembrane region" description="Helical" evidence="8">
    <location>
        <begin position="496"/>
        <end position="516"/>
    </location>
</feature>
<evidence type="ECO:0000256" key="1">
    <source>
        <dbReference type="ARBA" id="ARBA00004651"/>
    </source>
</evidence>
<evidence type="ECO:0000256" key="3">
    <source>
        <dbReference type="ARBA" id="ARBA00022692"/>
    </source>
</evidence>
<feature type="transmembrane region" description="Helical" evidence="8">
    <location>
        <begin position="332"/>
        <end position="356"/>
    </location>
</feature>